<organism evidence="1 2">
    <name type="scientific">Tanacetum coccineum</name>
    <dbReference type="NCBI Taxonomy" id="301880"/>
    <lineage>
        <taxon>Eukaryota</taxon>
        <taxon>Viridiplantae</taxon>
        <taxon>Streptophyta</taxon>
        <taxon>Embryophyta</taxon>
        <taxon>Tracheophyta</taxon>
        <taxon>Spermatophyta</taxon>
        <taxon>Magnoliopsida</taxon>
        <taxon>eudicotyledons</taxon>
        <taxon>Gunneridae</taxon>
        <taxon>Pentapetalae</taxon>
        <taxon>asterids</taxon>
        <taxon>campanulids</taxon>
        <taxon>Asterales</taxon>
        <taxon>Asteraceae</taxon>
        <taxon>Asteroideae</taxon>
        <taxon>Anthemideae</taxon>
        <taxon>Anthemidinae</taxon>
        <taxon>Tanacetum</taxon>
    </lineage>
</organism>
<dbReference type="EMBL" id="BQNB010013233">
    <property type="protein sequence ID" value="GJT13477.1"/>
    <property type="molecule type" value="Genomic_DNA"/>
</dbReference>
<reference evidence="1" key="1">
    <citation type="journal article" date="2022" name="Int. J. Mol. Sci.">
        <title>Draft Genome of Tanacetum Coccineum: Genomic Comparison of Closely Related Tanacetum-Family Plants.</title>
        <authorList>
            <person name="Yamashiro T."/>
            <person name="Shiraishi A."/>
            <person name="Nakayama K."/>
            <person name="Satake H."/>
        </authorList>
    </citation>
    <scope>NUCLEOTIDE SEQUENCE</scope>
</reference>
<protein>
    <submittedName>
        <fullName evidence="1">Uncharacterized protein</fullName>
    </submittedName>
</protein>
<keyword evidence="2" id="KW-1185">Reference proteome</keyword>
<accession>A0ABQ5BI63</accession>
<proteinExistence type="predicted"/>
<dbReference type="Proteomes" id="UP001151760">
    <property type="component" value="Unassembled WGS sequence"/>
</dbReference>
<sequence>MEENGSKWELLEQRYVLVWVIEEDVGDELELRLGDDVERLWNELAKLGTSMKVLEVKELCKLLGSEGGESLRCLDAKLTLEMGQKERNGVADRIAIDRLRELVNFSYASYDT</sequence>
<evidence type="ECO:0000313" key="2">
    <source>
        <dbReference type="Proteomes" id="UP001151760"/>
    </source>
</evidence>
<gene>
    <name evidence="1" type="ORF">Tco_0860519</name>
</gene>
<evidence type="ECO:0000313" key="1">
    <source>
        <dbReference type="EMBL" id="GJT13477.1"/>
    </source>
</evidence>
<name>A0ABQ5BI63_9ASTR</name>
<comment type="caution">
    <text evidence="1">The sequence shown here is derived from an EMBL/GenBank/DDBJ whole genome shotgun (WGS) entry which is preliminary data.</text>
</comment>
<reference evidence="1" key="2">
    <citation type="submission" date="2022-01" db="EMBL/GenBank/DDBJ databases">
        <authorList>
            <person name="Yamashiro T."/>
            <person name="Shiraishi A."/>
            <person name="Satake H."/>
            <person name="Nakayama K."/>
        </authorList>
    </citation>
    <scope>NUCLEOTIDE SEQUENCE</scope>
</reference>